<protein>
    <submittedName>
        <fullName evidence="2">Uncharacterized protein</fullName>
    </submittedName>
</protein>
<gene>
    <name evidence="2" type="ORF">HETIRDRAFT_457196</name>
</gene>
<dbReference type="RefSeq" id="XP_009541665.1">
    <property type="nucleotide sequence ID" value="XM_009543370.1"/>
</dbReference>
<dbReference type="HOGENOM" id="CLU_1496398_0_0_1"/>
<dbReference type="KEGG" id="hir:HETIRDRAFT_457196"/>
<proteinExistence type="predicted"/>
<dbReference type="Proteomes" id="UP000030671">
    <property type="component" value="Unassembled WGS sequence"/>
</dbReference>
<dbReference type="EMBL" id="KI925454">
    <property type="protein sequence ID" value="ETW87807.1"/>
    <property type="molecule type" value="Genomic_DNA"/>
</dbReference>
<dbReference type="AlphaFoldDB" id="W4KPT9"/>
<feature type="region of interest" description="Disordered" evidence="1">
    <location>
        <begin position="152"/>
        <end position="180"/>
    </location>
</feature>
<evidence type="ECO:0000313" key="3">
    <source>
        <dbReference type="Proteomes" id="UP000030671"/>
    </source>
</evidence>
<dbReference type="GeneID" id="20676801"/>
<keyword evidence="3" id="KW-1185">Reference proteome</keyword>
<name>W4KPT9_HETIT</name>
<evidence type="ECO:0000256" key="1">
    <source>
        <dbReference type="SAM" id="MobiDB-lite"/>
    </source>
</evidence>
<evidence type="ECO:0000313" key="2">
    <source>
        <dbReference type="EMBL" id="ETW87807.1"/>
    </source>
</evidence>
<organism evidence="2 3">
    <name type="scientific">Heterobasidion irregulare (strain TC 32-1)</name>
    <dbReference type="NCBI Taxonomy" id="747525"/>
    <lineage>
        <taxon>Eukaryota</taxon>
        <taxon>Fungi</taxon>
        <taxon>Dikarya</taxon>
        <taxon>Basidiomycota</taxon>
        <taxon>Agaricomycotina</taxon>
        <taxon>Agaricomycetes</taxon>
        <taxon>Russulales</taxon>
        <taxon>Bondarzewiaceae</taxon>
        <taxon>Heterobasidion</taxon>
        <taxon>Heterobasidion annosum species complex</taxon>
    </lineage>
</organism>
<sequence length="180" mass="19952">MQPLGSVGLWHHNVTFAQVRRAPPACPLGFVSALVDFNQFNVKENAFRYLSRAASVERYYHASPEPRIVDVDLCVWAASSPSLRLLYLRVGHPARVWRGPSSQKFEGGYRGVWDVMSGGPRRVDGWRTDDGRAVSPRPSFCMRLLIEEGLESSSPSTRGVEDPSERGFAARQEVGFSGTG</sequence>
<reference evidence="2 3" key="1">
    <citation type="journal article" date="2012" name="New Phytol.">
        <title>Insight into trade-off between wood decay and parasitism from the genome of a fungal forest pathogen.</title>
        <authorList>
            <person name="Olson A."/>
            <person name="Aerts A."/>
            <person name="Asiegbu F."/>
            <person name="Belbahri L."/>
            <person name="Bouzid O."/>
            <person name="Broberg A."/>
            <person name="Canback B."/>
            <person name="Coutinho P.M."/>
            <person name="Cullen D."/>
            <person name="Dalman K."/>
            <person name="Deflorio G."/>
            <person name="van Diepen L.T."/>
            <person name="Dunand C."/>
            <person name="Duplessis S."/>
            <person name="Durling M."/>
            <person name="Gonthier P."/>
            <person name="Grimwood J."/>
            <person name="Fossdal C.G."/>
            <person name="Hansson D."/>
            <person name="Henrissat B."/>
            <person name="Hietala A."/>
            <person name="Himmelstrand K."/>
            <person name="Hoffmeister D."/>
            <person name="Hogberg N."/>
            <person name="James T.Y."/>
            <person name="Karlsson M."/>
            <person name="Kohler A."/>
            <person name="Kues U."/>
            <person name="Lee Y.H."/>
            <person name="Lin Y.C."/>
            <person name="Lind M."/>
            <person name="Lindquist E."/>
            <person name="Lombard V."/>
            <person name="Lucas S."/>
            <person name="Lunden K."/>
            <person name="Morin E."/>
            <person name="Murat C."/>
            <person name="Park J."/>
            <person name="Raffaello T."/>
            <person name="Rouze P."/>
            <person name="Salamov A."/>
            <person name="Schmutz J."/>
            <person name="Solheim H."/>
            <person name="Stahlberg J."/>
            <person name="Velez H."/>
            <person name="de Vries R.P."/>
            <person name="Wiebenga A."/>
            <person name="Woodward S."/>
            <person name="Yakovlev I."/>
            <person name="Garbelotto M."/>
            <person name="Martin F."/>
            <person name="Grigoriev I.V."/>
            <person name="Stenlid J."/>
        </authorList>
    </citation>
    <scope>NUCLEOTIDE SEQUENCE [LARGE SCALE GENOMIC DNA]</scope>
    <source>
        <strain evidence="2 3">TC 32-1</strain>
    </source>
</reference>
<accession>W4KPT9</accession>
<dbReference type="InParanoid" id="W4KPT9"/>